<gene>
    <name evidence="1" type="ORF">CJ670_06550</name>
</gene>
<comment type="caution">
    <text evidence="1">The sequence shown here is derived from an EMBL/GenBank/DDBJ whole genome shotgun (WGS) entry which is preliminary data.</text>
</comment>
<evidence type="ECO:0008006" key="3">
    <source>
        <dbReference type="Google" id="ProtNLM"/>
    </source>
</evidence>
<protein>
    <recommendedName>
        <fullName evidence="3">Type II toxin-antitoxin system HicA family toxin</fullName>
    </recommendedName>
</protein>
<dbReference type="Pfam" id="PF07927">
    <property type="entry name" value="HicA_toxin"/>
    <property type="match status" value="1"/>
</dbReference>
<dbReference type="Proteomes" id="UP000239151">
    <property type="component" value="Unassembled WGS sequence"/>
</dbReference>
<dbReference type="InterPro" id="IPR012933">
    <property type="entry name" value="HicA_mRNA_interferase"/>
</dbReference>
<dbReference type="SUPFAM" id="SSF54786">
    <property type="entry name" value="YcfA/nrd intein domain"/>
    <property type="match status" value="1"/>
</dbReference>
<organism evidence="1 2">
    <name type="scientific">Aliarcobacter cryaerophilus</name>
    <dbReference type="NCBI Taxonomy" id="28198"/>
    <lineage>
        <taxon>Bacteria</taxon>
        <taxon>Pseudomonadati</taxon>
        <taxon>Campylobacterota</taxon>
        <taxon>Epsilonproteobacteria</taxon>
        <taxon>Campylobacterales</taxon>
        <taxon>Arcobacteraceae</taxon>
        <taxon>Aliarcobacter</taxon>
    </lineage>
</organism>
<dbReference type="AlphaFoldDB" id="A0A2S9TE88"/>
<dbReference type="EMBL" id="NXGI01000012">
    <property type="protein sequence ID" value="PRM97145.1"/>
    <property type="molecule type" value="Genomic_DNA"/>
</dbReference>
<dbReference type="GO" id="GO:0003729">
    <property type="term" value="F:mRNA binding"/>
    <property type="evidence" value="ECO:0007669"/>
    <property type="project" value="InterPro"/>
</dbReference>
<name>A0A2S9TE88_9BACT</name>
<evidence type="ECO:0000313" key="1">
    <source>
        <dbReference type="EMBL" id="PRM97145.1"/>
    </source>
</evidence>
<sequence length="82" mass="9494">MSKKDKLLLKFLENPPKKDLTFKELNTLLISLGFIKIEGAGSAVKFYNKDKDLLINLHKPHPSDILKVYLVKQIQNKLKEFL</sequence>
<reference evidence="1 2" key="1">
    <citation type="submission" date="2017-09" db="EMBL/GenBank/DDBJ databases">
        <title>Reassesment of A. cryaerophilus.</title>
        <authorList>
            <person name="Perez-Cataluna A."/>
            <person name="Collado L."/>
            <person name="Salgado O."/>
            <person name="Lefinanco V."/>
            <person name="Figueras M.J."/>
        </authorList>
    </citation>
    <scope>NUCLEOTIDE SEQUENCE [LARGE SCALE GENOMIC DNA]</scope>
    <source>
        <strain evidence="1 2">LMG 9065</strain>
    </source>
</reference>
<accession>A0A2S9TE88</accession>
<proteinExistence type="predicted"/>
<evidence type="ECO:0000313" key="2">
    <source>
        <dbReference type="Proteomes" id="UP000239151"/>
    </source>
</evidence>